<evidence type="ECO:0000313" key="3">
    <source>
        <dbReference type="WBParaSite" id="SMUV_0000014901-mRNA-1"/>
    </source>
</evidence>
<sequence>MGADVCIEVSILIILYFAHVFYEIYNEAVPITNLPSKTVKDVIKLSKNKECPFFIHDDSSDCLLSYSSEVYIAAGSGVPVSFLRRLEAYAPKHTVFNYLSIIGDQLLDIAEVVDSIFSSKIILVHIILVLLGKHIVLTVLGISNGDIPTFRKVLKFLSHSSNVARFLIIVMTTFVNDDRKSHKLDPELLDALVVWYMLYIVFKDLASQTIKRLDSITLLERSKEKTRNTAVDLRIIAVSFSCLLVSIIMLASSTFVFTLSPLLGTSMFHEALFLHVYWVFVFIWVLIRTFKNSECEEARRWLQKFYKRTHFFANFSELIYWSFLIISLFVINQKFLALLFISRCNVVAQKLLFRNRSIRNLESLM</sequence>
<keyword evidence="1" id="KW-1133">Transmembrane helix</keyword>
<proteinExistence type="predicted"/>
<feature type="transmembrane region" description="Helical" evidence="1">
    <location>
        <begin position="235"/>
        <end position="259"/>
    </location>
</feature>
<protein>
    <submittedName>
        <fullName evidence="3">Protein RFT1 homolog</fullName>
    </submittedName>
</protein>
<keyword evidence="1" id="KW-0812">Transmembrane</keyword>
<evidence type="ECO:0000313" key="2">
    <source>
        <dbReference type="Proteomes" id="UP000046393"/>
    </source>
</evidence>
<feature type="transmembrane region" description="Helical" evidence="1">
    <location>
        <begin position="311"/>
        <end position="329"/>
    </location>
</feature>
<dbReference type="AlphaFoldDB" id="A0A0N5A7X8"/>
<dbReference type="Proteomes" id="UP000046393">
    <property type="component" value="Unplaced"/>
</dbReference>
<dbReference type="WBParaSite" id="SMUV_0000014901-mRNA-1">
    <property type="protein sequence ID" value="SMUV_0000014901-mRNA-1"/>
    <property type="gene ID" value="SMUV_0000014901"/>
</dbReference>
<name>A0A0N5A7X8_9BILA</name>
<organism evidence="2 3">
    <name type="scientific">Syphacia muris</name>
    <dbReference type="NCBI Taxonomy" id="451379"/>
    <lineage>
        <taxon>Eukaryota</taxon>
        <taxon>Metazoa</taxon>
        <taxon>Ecdysozoa</taxon>
        <taxon>Nematoda</taxon>
        <taxon>Chromadorea</taxon>
        <taxon>Rhabditida</taxon>
        <taxon>Spirurina</taxon>
        <taxon>Oxyuridomorpha</taxon>
        <taxon>Oxyuroidea</taxon>
        <taxon>Oxyuridae</taxon>
        <taxon>Syphacia</taxon>
    </lineage>
</organism>
<feature type="transmembrane region" description="Helical" evidence="1">
    <location>
        <begin position="122"/>
        <end position="142"/>
    </location>
</feature>
<feature type="transmembrane region" description="Helical" evidence="1">
    <location>
        <begin position="271"/>
        <end position="290"/>
    </location>
</feature>
<reference evidence="3" key="1">
    <citation type="submission" date="2017-02" db="UniProtKB">
        <authorList>
            <consortium name="WormBaseParasite"/>
        </authorList>
    </citation>
    <scope>IDENTIFICATION</scope>
</reference>
<evidence type="ECO:0000256" key="1">
    <source>
        <dbReference type="SAM" id="Phobius"/>
    </source>
</evidence>
<keyword evidence="2" id="KW-1185">Reference proteome</keyword>
<keyword evidence="1" id="KW-0472">Membrane</keyword>
<accession>A0A0N5A7X8</accession>